<dbReference type="PANTHER" id="PTHR24201">
    <property type="entry name" value="ANK_REP_REGION DOMAIN-CONTAINING PROTEIN"/>
    <property type="match status" value="1"/>
</dbReference>
<dbReference type="OrthoDB" id="194358at2759"/>
<accession>A0A8J6B2P0</accession>
<organism evidence="4 5">
    <name type="scientific">Eleutherodactylus coqui</name>
    <name type="common">Puerto Rican coqui</name>
    <dbReference type="NCBI Taxonomy" id="57060"/>
    <lineage>
        <taxon>Eukaryota</taxon>
        <taxon>Metazoa</taxon>
        <taxon>Chordata</taxon>
        <taxon>Craniata</taxon>
        <taxon>Vertebrata</taxon>
        <taxon>Euteleostomi</taxon>
        <taxon>Amphibia</taxon>
        <taxon>Batrachia</taxon>
        <taxon>Anura</taxon>
        <taxon>Neobatrachia</taxon>
        <taxon>Hyloidea</taxon>
        <taxon>Eleutherodactylidae</taxon>
        <taxon>Eleutherodactylinae</taxon>
        <taxon>Eleutherodactylus</taxon>
        <taxon>Eleutherodactylus</taxon>
    </lineage>
</organism>
<dbReference type="AlphaFoldDB" id="A0A8J6B2P0"/>
<dbReference type="InterPro" id="IPR036770">
    <property type="entry name" value="Ankyrin_rpt-contain_sf"/>
</dbReference>
<dbReference type="Pfam" id="PF12796">
    <property type="entry name" value="Ank_2"/>
    <property type="match status" value="1"/>
</dbReference>
<dbReference type="SMART" id="SM00248">
    <property type="entry name" value="ANK"/>
    <property type="match status" value="2"/>
</dbReference>
<dbReference type="PROSITE" id="PS50088">
    <property type="entry name" value="ANK_REPEAT"/>
    <property type="match status" value="2"/>
</dbReference>
<sequence>MTLPVLLVRSFLAAQDDKFLALHKLLERHSQSVFYREGISYSLLKVAELGLLPAAAILLQCGADLNFEDPVTYYTALHIAVLRNQPGMVELLVQNGADINKRDRIHESSPLDLASEESERLPCLQRLLELGADVNAADKNGQ</sequence>
<feature type="repeat" description="ANK" evidence="3">
    <location>
        <begin position="72"/>
        <end position="104"/>
    </location>
</feature>
<reference evidence="4" key="1">
    <citation type="thesis" date="2020" institute="ProQuest LLC" country="789 East Eisenhower Parkway, Ann Arbor, MI, USA">
        <title>Comparative Genomics and Chromosome Evolution.</title>
        <authorList>
            <person name="Mudd A.B."/>
        </authorList>
    </citation>
    <scope>NUCLEOTIDE SEQUENCE</scope>
    <source>
        <strain evidence="4">HN-11 Male</strain>
        <tissue evidence="4">Kidney and liver</tissue>
    </source>
</reference>
<evidence type="ECO:0000313" key="4">
    <source>
        <dbReference type="EMBL" id="KAG9463007.1"/>
    </source>
</evidence>
<evidence type="ECO:0000313" key="5">
    <source>
        <dbReference type="Proteomes" id="UP000770717"/>
    </source>
</evidence>
<dbReference type="SUPFAM" id="SSF48403">
    <property type="entry name" value="Ankyrin repeat"/>
    <property type="match status" value="1"/>
</dbReference>
<keyword evidence="2 3" id="KW-0040">ANK repeat</keyword>
<name>A0A8J6B2P0_ELECQ</name>
<keyword evidence="1" id="KW-0677">Repeat</keyword>
<protein>
    <recommendedName>
        <fullName evidence="6">Ankyrin repeat and SOCS box protein 6</fullName>
    </recommendedName>
</protein>
<evidence type="ECO:0008006" key="6">
    <source>
        <dbReference type="Google" id="ProtNLM"/>
    </source>
</evidence>
<dbReference type="Gene3D" id="1.25.40.20">
    <property type="entry name" value="Ankyrin repeat-containing domain"/>
    <property type="match status" value="1"/>
</dbReference>
<keyword evidence="5" id="KW-1185">Reference proteome</keyword>
<dbReference type="Proteomes" id="UP000770717">
    <property type="component" value="Unassembled WGS sequence"/>
</dbReference>
<evidence type="ECO:0000256" key="3">
    <source>
        <dbReference type="PROSITE-ProRule" id="PRU00023"/>
    </source>
</evidence>
<gene>
    <name evidence="4" type="ORF">GDO78_022624</name>
</gene>
<comment type="caution">
    <text evidence="4">The sequence shown here is derived from an EMBL/GenBank/DDBJ whole genome shotgun (WGS) entry which is preliminary data.</text>
</comment>
<dbReference type="InterPro" id="IPR002110">
    <property type="entry name" value="Ankyrin_rpt"/>
</dbReference>
<dbReference type="InterPro" id="IPR050776">
    <property type="entry name" value="Ank_Repeat/CDKN_Inhibitor"/>
</dbReference>
<feature type="repeat" description="ANK" evidence="3">
    <location>
        <begin position="106"/>
        <end position="139"/>
    </location>
</feature>
<dbReference type="PROSITE" id="PS50297">
    <property type="entry name" value="ANK_REP_REGION"/>
    <property type="match status" value="2"/>
</dbReference>
<dbReference type="EMBL" id="WNTK01008431">
    <property type="protein sequence ID" value="KAG9463007.1"/>
    <property type="molecule type" value="Genomic_DNA"/>
</dbReference>
<evidence type="ECO:0000256" key="1">
    <source>
        <dbReference type="ARBA" id="ARBA00022737"/>
    </source>
</evidence>
<evidence type="ECO:0000256" key="2">
    <source>
        <dbReference type="ARBA" id="ARBA00023043"/>
    </source>
</evidence>
<proteinExistence type="predicted"/>